<dbReference type="Gene3D" id="1.10.10.60">
    <property type="entry name" value="Homeodomain-like"/>
    <property type="match status" value="2"/>
</dbReference>
<dbReference type="InterPro" id="IPR020449">
    <property type="entry name" value="Tscrpt_reg_AraC-type_HTH"/>
</dbReference>
<keyword evidence="1" id="KW-0805">Transcription regulation</keyword>
<keyword evidence="2" id="KW-0238">DNA-binding</keyword>
<dbReference type="OrthoDB" id="9774814at2"/>
<dbReference type="SUPFAM" id="SSF46689">
    <property type="entry name" value="Homeodomain-like"/>
    <property type="match status" value="2"/>
</dbReference>
<dbReference type="PANTHER" id="PTHR43280:SF34">
    <property type="entry name" value="ARAC-FAMILY TRANSCRIPTIONAL REGULATOR"/>
    <property type="match status" value="1"/>
</dbReference>
<proteinExistence type="predicted"/>
<reference evidence="5 6" key="1">
    <citation type="submission" date="2013-03" db="EMBL/GenBank/DDBJ databases">
        <title>Whole genome shotgun sequencing of Clostridium sartagoforme AAU1.</title>
        <authorList>
            <person name="Joshi C.G."/>
            <person name="Duggirala S.M."/>
            <person name="Nathani N.M."/>
            <person name="Bhatt V.D."/>
            <person name="Patel A.K."/>
            <person name="Pandya P.R."/>
            <person name="KaPatel J.A."/>
        </authorList>
    </citation>
    <scope>NUCLEOTIDE SEQUENCE [LARGE SCALE GENOMIC DNA]</scope>
    <source>
        <strain evidence="5 6">AAU1</strain>
    </source>
</reference>
<dbReference type="PRINTS" id="PR00032">
    <property type="entry name" value="HTHARAC"/>
</dbReference>
<evidence type="ECO:0000313" key="5">
    <source>
        <dbReference type="EMBL" id="EOR27086.1"/>
    </source>
</evidence>
<dbReference type="GO" id="GO:0003700">
    <property type="term" value="F:DNA-binding transcription factor activity"/>
    <property type="evidence" value="ECO:0007669"/>
    <property type="project" value="InterPro"/>
</dbReference>
<evidence type="ECO:0000256" key="3">
    <source>
        <dbReference type="ARBA" id="ARBA00023163"/>
    </source>
</evidence>
<dbReference type="InterPro" id="IPR014710">
    <property type="entry name" value="RmlC-like_jellyroll"/>
</dbReference>
<accession>R9CIR8</accession>
<evidence type="ECO:0000259" key="4">
    <source>
        <dbReference type="PROSITE" id="PS01124"/>
    </source>
</evidence>
<dbReference type="PATRIC" id="fig|1202534.3.peg.1222"/>
<dbReference type="Proteomes" id="UP000013988">
    <property type="component" value="Unassembled WGS sequence"/>
</dbReference>
<keyword evidence="3" id="KW-0804">Transcription</keyword>
<evidence type="ECO:0000313" key="6">
    <source>
        <dbReference type="Proteomes" id="UP000013988"/>
    </source>
</evidence>
<protein>
    <submittedName>
        <fullName evidence="5">Helix-turn-helix domain-containing protein</fullName>
    </submittedName>
</protein>
<dbReference type="AlphaFoldDB" id="R9CIR8"/>
<keyword evidence="6" id="KW-1185">Reference proteome</keyword>
<evidence type="ECO:0000256" key="1">
    <source>
        <dbReference type="ARBA" id="ARBA00023015"/>
    </source>
</evidence>
<dbReference type="EMBL" id="ASRV01000073">
    <property type="protein sequence ID" value="EOR27086.1"/>
    <property type="molecule type" value="Genomic_DNA"/>
</dbReference>
<evidence type="ECO:0000256" key="2">
    <source>
        <dbReference type="ARBA" id="ARBA00023125"/>
    </source>
</evidence>
<dbReference type="PROSITE" id="PS01124">
    <property type="entry name" value="HTH_ARAC_FAMILY_2"/>
    <property type="match status" value="1"/>
</dbReference>
<dbReference type="GO" id="GO:0043565">
    <property type="term" value="F:sequence-specific DNA binding"/>
    <property type="evidence" value="ECO:0007669"/>
    <property type="project" value="InterPro"/>
</dbReference>
<dbReference type="PROSITE" id="PS00041">
    <property type="entry name" value="HTH_ARAC_FAMILY_1"/>
    <property type="match status" value="1"/>
</dbReference>
<name>R9CIR8_9CLOT</name>
<dbReference type="InterPro" id="IPR018060">
    <property type="entry name" value="HTH_AraC"/>
</dbReference>
<dbReference type="InterPro" id="IPR009057">
    <property type="entry name" value="Homeodomain-like_sf"/>
</dbReference>
<gene>
    <name evidence="5" type="ORF">A500_06076</name>
</gene>
<dbReference type="PANTHER" id="PTHR43280">
    <property type="entry name" value="ARAC-FAMILY TRANSCRIPTIONAL REGULATOR"/>
    <property type="match status" value="1"/>
</dbReference>
<organism evidence="5 6">
    <name type="scientific">Clostridium sartagoforme AAU1</name>
    <dbReference type="NCBI Taxonomy" id="1202534"/>
    <lineage>
        <taxon>Bacteria</taxon>
        <taxon>Bacillati</taxon>
        <taxon>Bacillota</taxon>
        <taxon>Clostridia</taxon>
        <taxon>Eubacteriales</taxon>
        <taxon>Clostridiaceae</taxon>
        <taxon>Clostridium</taxon>
    </lineage>
</organism>
<dbReference type="InterPro" id="IPR037923">
    <property type="entry name" value="HTH-like"/>
</dbReference>
<dbReference type="Gene3D" id="2.60.120.10">
    <property type="entry name" value="Jelly Rolls"/>
    <property type="match status" value="1"/>
</dbReference>
<dbReference type="RefSeq" id="WP_016206647.1">
    <property type="nucleotide sequence ID" value="NZ_ASRV01000073.1"/>
</dbReference>
<comment type="caution">
    <text evidence="5">The sequence shown here is derived from an EMBL/GenBank/DDBJ whole genome shotgun (WGS) entry which is preliminary data.</text>
</comment>
<dbReference type="InterPro" id="IPR003313">
    <property type="entry name" value="AraC-bd"/>
</dbReference>
<dbReference type="SMART" id="SM00342">
    <property type="entry name" value="HTH_ARAC"/>
    <property type="match status" value="1"/>
</dbReference>
<dbReference type="Pfam" id="PF02311">
    <property type="entry name" value="AraC_binding"/>
    <property type="match status" value="1"/>
</dbReference>
<dbReference type="SUPFAM" id="SSF51215">
    <property type="entry name" value="Regulatory protein AraC"/>
    <property type="match status" value="1"/>
</dbReference>
<sequence length="286" mass="33000">MIEFNSCEAAIKSALENQYFSIAHLYKEEKSMAMHIHDSYEIYYSITGGKQILIGNKFYDIKPGDLFVINQFESHYISKLDKIVHERIVLSIEPDFLISSSTSKTDLNYCFSSRNKNFSHRISLNKEQQGRFNYFINKILASEGFGNDIIEYATFLELMTFINKIYISNEKPLSEEYSYKYNQQVDEIIEYINANITEPITIEHLASNFYLSTSYICRIFKSATGTTINKYISGRRISIAKSMLANGENVNDVCEKCGFNDYSNFLKTFKKAVGFSPKKYSTFSTS</sequence>
<dbReference type="Pfam" id="PF12833">
    <property type="entry name" value="HTH_18"/>
    <property type="match status" value="1"/>
</dbReference>
<feature type="domain" description="HTH araC/xylS-type" evidence="4">
    <location>
        <begin position="186"/>
        <end position="283"/>
    </location>
</feature>
<dbReference type="InterPro" id="IPR018062">
    <property type="entry name" value="HTH_AraC-typ_CS"/>
</dbReference>